<sequence length="121" mass="13876">MVTIGKENCDIFCIDEHKVTRVQERLGKIDLDAEIDLFKALSNNNRIKILYALSIEEELCVCDIALIIDSSVANTSHHLRYLHDLDIVNYRKEGKVSYYYLTSSVIKNILSQLESLKIEVS</sequence>
<dbReference type="PRINTS" id="PR00778">
    <property type="entry name" value="HTHARSR"/>
</dbReference>
<accession>A0AA43ZS68</accession>
<proteinExistence type="predicted"/>
<dbReference type="PROSITE" id="PS50987">
    <property type="entry name" value="HTH_ARSR_2"/>
    <property type="match status" value="1"/>
</dbReference>
<reference evidence="5" key="1">
    <citation type="submission" date="2023-07" db="EMBL/GenBank/DDBJ databases">
        <title>Between Cages and Wild: Unraveling the Impact of Captivity on Animal Microbiomes and Antimicrobial Resistance.</title>
        <authorList>
            <person name="Schmartz G.P."/>
            <person name="Rehner J."/>
            <person name="Schuff M.J."/>
            <person name="Becker S.L."/>
            <person name="Kravczyk M."/>
            <person name="Gurevich A."/>
            <person name="Francke R."/>
            <person name="Mueller R."/>
            <person name="Keller V."/>
            <person name="Keller A."/>
        </authorList>
    </citation>
    <scope>NUCLEOTIDE SEQUENCE</scope>
    <source>
        <strain evidence="5">S39M_St_73</strain>
    </source>
</reference>
<dbReference type="InterPro" id="IPR018334">
    <property type="entry name" value="ArsR_HTH"/>
</dbReference>
<dbReference type="PANTHER" id="PTHR33154:SF18">
    <property type="entry name" value="ARSENICAL RESISTANCE OPERON REPRESSOR"/>
    <property type="match status" value="1"/>
</dbReference>
<feature type="domain" description="HTH arsR-type" evidence="4">
    <location>
        <begin position="26"/>
        <end position="121"/>
    </location>
</feature>
<organism evidence="5 6">
    <name type="scientific">Atopococcus tabaci</name>
    <dbReference type="NCBI Taxonomy" id="269774"/>
    <lineage>
        <taxon>Bacteria</taxon>
        <taxon>Bacillati</taxon>
        <taxon>Bacillota</taxon>
        <taxon>Bacilli</taxon>
        <taxon>Lactobacillales</taxon>
        <taxon>Carnobacteriaceae</taxon>
        <taxon>Atopococcus</taxon>
    </lineage>
</organism>
<evidence type="ECO:0000259" key="4">
    <source>
        <dbReference type="PROSITE" id="PS50987"/>
    </source>
</evidence>
<dbReference type="InterPro" id="IPR011991">
    <property type="entry name" value="ArsR-like_HTH"/>
</dbReference>
<keyword evidence="1" id="KW-0805">Transcription regulation</keyword>
<evidence type="ECO:0000256" key="1">
    <source>
        <dbReference type="ARBA" id="ARBA00023015"/>
    </source>
</evidence>
<name>A0AA43ZS68_9LACT</name>
<dbReference type="PANTHER" id="PTHR33154">
    <property type="entry name" value="TRANSCRIPTIONAL REGULATOR, ARSR FAMILY"/>
    <property type="match status" value="1"/>
</dbReference>
<dbReference type="EMBL" id="JAUNQW010000015">
    <property type="protein sequence ID" value="MDO5457561.1"/>
    <property type="molecule type" value="Genomic_DNA"/>
</dbReference>
<dbReference type="SMART" id="SM00418">
    <property type="entry name" value="HTH_ARSR"/>
    <property type="match status" value="1"/>
</dbReference>
<evidence type="ECO:0000313" key="6">
    <source>
        <dbReference type="Proteomes" id="UP001171751"/>
    </source>
</evidence>
<dbReference type="SUPFAM" id="SSF46785">
    <property type="entry name" value="Winged helix' DNA-binding domain"/>
    <property type="match status" value="1"/>
</dbReference>
<dbReference type="NCBIfam" id="NF033788">
    <property type="entry name" value="HTH_metalloreg"/>
    <property type="match status" value="1"/>
</dbReference>
<dbReference type="Gene3D" id="1.10.10.10">
    <property type="entry name" value="Winged helix-like DNA-binding domain superfamily/Winged helix DNA-binding domain"/>
    <property type="match status" value="1"/>
</dbReference>
<protein>
    <submittedName>
        <fullName evidence="5">Metalloregulator ArsR/SmtB family transcription factor</fullName>
    </submittedName>
</protein>
<evidence type="ECO:0000256" key="3">
    <source>
        <dbReference type="ARBA" id="ARBA00023163"/>
    </source>
</evidence>
<dbReference type="Pfam" id="PF01022">
    <property type="entry name" value="HTH_5"/>
    <property type="match status" value="1"/>
</dbReference>
<keyword evidence="2" id="KW-0238">DNA-binding</keyword>
<evidence type="ECO:0000256" key="2">
    <source>
        <dbReference type="ARBA" id="ARBA00023125"/>
    </source>
</evidence>
<dbReference type="InterPro" id="IPR036390">
    <property type="entry name" value="WH_DNA-bd_sf"/>
</dbReference>
<dbReference type="CDD" id="cd00090">
    <property type="entry name" value="HTH_ARSR"/>
    <property type="match status" value="1"/>
</dbReference>
<gene>
    <name evidence="5" type="ORF">Q4F26_04370</name>
</gene>
<dbReference type="PROSITE" id="PS00846">
    <property type="entry name" value="HTH_ARSR_1"/>
    <property type="match status" value="1"/>
</dbReference>
<keyword evidence="3" id="KW-0804">Transcription</keyword>
<evidence type="ECO:0000313" key="5">
    <source>
        <dbReference type="EMBL" id="MDO5457561.1"/>
    </source>
</evidence>
<dbReference type="AlphaFoldDB" id="A0AA43ZS68"/>
<keyword evidence="6" id="KW-1185">Reference proteome</keyword>
<dbReference type="Proteomes" id="UP001171751">
    <property type="component" value="Unassembled WGS sequence"/>
</dbReference>
<comment type="caution">
    <text evidence="5">The sequence shown here is derived from an EMBL/GenBank/DDBJ whole genome shotgun (WGS) entry which is preliminary data.</text>
</comment>
<dbReference type="GO" id="GO:0003677">
    <property type="term" value="F:DNA binding"/>
    <property type="evidence" value="ECO:0007669"/>
    <property type="project" value="UniProtKB-KW"/>
</dbReference>
<dbReference type="InterPro" id="IPR051081">
    <property type="entry name" value="HTH_MetalResp_TranReg"/>
</dbReference>
<dbReference type="InterPro" id="IPR001845">
    <property type="entry name" value="HTH_ArsR_DNA-bd_dom"/>
</dbReference>
<dbReference type="GO" id="GO:0003700">
    <property type="term" value="F:DNA-binding transcription factor activity"/>
    <property type="evidence" value="ECO:0007669"/>
    <property type="project" value="InterPro"/>
</dbReference>
<dbReference type="InterPro" id="IPR036388">
    <property type="entry name" value="WH-like_DNA-bd_sf"/>
</dbReference>